<evidence type="ECO:0000313" key="3">
    <source>
        <dbReference type="Proteomes" id="UP000048908"/>
    </source>
</evidence>
<sequence length="140" mass="16154">MTPADRLAGLAGRWRTLRVLRHGDGTRARFLGVSTWAPDGTVLRCTEAGTLEQAGRRYEAHRVTLWRATVQGVEVLFADGRPFHRLPVPGDRAVVRHDCAPDVYDIAYDFRARTRWTLRWRVRGPRKDYRALTRYLRISP</sequence>
<dbReference type="EMBL" id="CXPG01000013">
    <property type="protein sequence ID" value="CTQ32407.1"/>
    <property type="molecule type" value="Genomic_DNA"/>
</dbReference>
<dbReference type="STRING" id="282197.SAMN04488517_10532"/>
<gene>
    <name evidence="2" type="ORF">JAN5088_01172</name>
</gene>
<reference evidence="2 3" key="1">
    <citation type="submission" date="2015-07" db="EMBL/GenBank/DDBJ databases">
        <authorList>
            <person name="Noorani M."/>
        </authorList>
    </citation>
    <scope>NUCLEOTIDE SEQUENCE [LARGE SCALE GENOMIC DNA]</scope>
    <source>
        <strain evidence="2 3">CECT 5088</strain>
    </source>
</reference>
<dbReference type="RefSeq" id="WP_055681855.1">
    <property type="nucleotide sequence ID" value="NZ_CXPG01000013.1"/>
</dbReference>
<dbReference type="Proteomes" id="UP000048908">
    <property type="component" value="Unassembled WGS sequence"/>
</dbReference>
<keyword evidence="3" id="KW-1185">Reference proteome</keyword>
<accession>A0A0M6XP80</accession>
<feature type="domain" description="DUF6314" evidence="1">
    <location>
        <begin position="10"/>
        <end position="137"/>
    </location>
</feature>
<organism evidence="2 3">
    <name type="scientific">Jannaschia rubra</name>
    <dbReference type="NCBI Taxonomy" id="282197"/>
    <lineage>
        <taxon>Bacteria</taxon>
        <taxon>Pseudomonadati</taxon>
        <taxon>Pseudomonadota</taxon>
        <taxon>Alphaproteobacteria</taxon>
        <taxon>Rhodobacterales</taxon>
        <taxon>Roseobacteraceae</taxon>
        <taxon>Jannaschia</taxon>
    </lineage>
</organism>
<dbReference type="AlphaFoldDB" id="A0A0M6XP80"/>
<evidence type="ECO:0000313" key="2">
    <source>
        <dbReference type="EMBL" id="CTQ32407.1"/>
    </source>
</evidence>
<evidence type="ECO:0000259" key="1">
    <source>
        <dbReference type="Pfam" id="PF19834"/>
    </source>
</evidence>
<name>A0A0M6XP80_9RHOB</name>
<dbReference type="Pfam" id="PF19834">
    <property type="entry name" value="DUF6314"/>
    <property type="match status" value="1"/>
</dbReference>
<proteinExistence type="predicted"/>
<dbReference type="InterPro" id="IPR045632">
    <property type="entry name" value="DUF6314"/>
</dbReference>
<dbReference type="OrthoDB" id="7351979at2"/>
<protein>
    <recommendedName>
        <fullName evidence="1">DUF6314 domain-containing protein</fullName>
    </recommendedName>
</protein>